<dbReference type="EMBL" id="JBEFKJ010000016">
    <property type="protein sequence ID" value="KAL2041638.1"/>
    <property type="molecule type" value="Genomic_DNA"/>
</dbReference>
<comment type="cofactor">
    <cofactor evidence="1">
        <name>heme</name>
        <dbReference type="ChEBI" id="CHEBI:30413"/>
    </cofactor>
</comment>
<dbReference type="PROSITE" id="PS00086">
    <property type="entry name" value="CYTOCHROME_P450"/>
    <property type="match status" value="1"/>
</dbReference>
<evidence type="ECO:0000256" key="5">
    <source>
        <dbReference type="SAM" id="Phobius"/>
    </source>
</evidence>
<keyword evidence="5" id="KW-0812">Transmembrane</keyword>
<organism evidence="6 7">
    <name type="scientific">Stereocaulon virgatum</name>
    <dbReference type="NCBI Taxonomy" id="373712"/>
    <lineage>
        <taxon>Eukaryota</taxon>
        <taxon>Fungi</taxon>
        <taxon>Dikarya</taxon>
        <taxon>Ascomycota</taxon>
        <taxon>Pezizomycotina</taxon>
        <taxon>Lecanoromycetes</taxon>
        <taxon>OSLEUM clade</taxon>
        <taxon>Lecanoromycetidae</taxon>
        <taxon>Lecanorales</taxon>
        <taxon>Lecanorineae</taxon>
        <taxon>Stereocaulaceae</taxon>
        <taxon>Stereocaulon</taxon>
    </lineage>
</organism>
<dbReference type="SUPFAM" id="SSF48264">
    <property type="entry name" value="Cytochrome P450"/>
    <property type="match status" value="1"/>
</dbReference>
<dbReference type="CDD" id="cd11061">
    <property type="entry name" value="CYP67-like"/>
    <property type="match status" value="1"/>
</dbReference>
<evidence type="ECO:0000313" key="6">
    <source>
        <dbReference type="EMBL" id="KAL2041638.1"/>
    </source>
</evidence>
<evidence type="ECO:0000313" key="7">
    <source>
        <dbReference type="Proteomes" id="UP001590950"/>
    </source>
</evidence>
<dbReference type="InterPro" id="IPR002401">
    <property type="entry name" value="Cyt_P450_E_grp-I"/>
</dbReference>
<keyword evidence="5" id="KW-0472">Membrane</keyword>
<accession>A0ABR4A7I5</accession>
<dbReference type="Proteomes" id="UP001590950">
    <property type="component" value="Unassembled WGS sequence"/>
</dbReference>
<keyword evidence="4" id="KW-0560">Oxidoreductase</keyword>
<reference evidence="6 7" key="1">
    <citation type="submission" date="2024-09" db="EMBL/GenBank/DDBJ databases">
        <title>Rethinking Asexuality: The Enigmatic Case of Functional Sexual Genes in Lepraria (Stereocaulaceae).</title>
        <authorList>
            <person name="Doellman M."/>
            <person name="Sun Y."/>
            <person name="Barcenas-Pena A."/>
            <person name="Lumbsch H.T."/>
            <person name="Grewe F."/>
        </authorList>
    </citation>
    <scope>NUCLEOTIDE SEQUENCE [LARGE SCALE GENOMIC DNA]</scope>
    <source>
        <strain evidence="6 7">Mercado 3170</strain>
    </source>
</reference>
<evidence type="ECO:0000256" key="2">
    <source>
        <dbReference type="ARBA" id="ARBA00022723"/>
    </source>
</evidence>
<feature type="transmembrane region" description="Helical" evidence="5">
    <location>
        <begin position="22"/>
        <end position="44"/>
    </location>
</feature>
<comment type="similarity">
    <text evidence="4">Belongs to the cytochrome P450 family.</text>
</comment>
<keyword evidence="2 4" id="KW-0479">Metal-binding</keyword>
<dbReference type="InterPro" id="IPR050121">
    <property type="entry name" value="Cytochrome_P450_monoxygenase"/>
</dbReference>
<keyword evidence="3 4" id="KW-0408">Iron</keyword>
<dbReference type="Gene3D" id="1.10.630.10">
    <property type="entry name" value="Cytochrome P450"/>
    <property type="match status" value="1"/>
</dbReference>
<sequence length="542" mass="61740">MEFLSSQWQLGWKSISQSPIPALWYGVLIAVSLIIIRIIAVIIYRLTFHPLTNYPGPWLSKFTDLPGAYYVAKGHLHIETEKAHRQWGPIVRLGPTKLVFNSATALHDIYYSKDVQKSFGYTTMAPTPGAYNIFTAVDKDVHRHKRRVISQGFSDRCLRAFEPMILKEIDIFVGKFTKSQNSQEEWSAPTNMTECCRYISFDIMGDFGFGQSFELQERADNRFLMDAVVATSKKAAVYVHYPALAKLRLEEMFARRTLRMREKYLKLMSYLVKSRLEADKNLHNDLFSFLVDAKDPETGDGFTESELWAESRFLLIAGADTTSTALAGCFFYLSAYPSCYKRLVSEIRGTFASGSEIESGQKMSRCVYLRACIDEAMRMSPPITGILWREVCSGGTVLDNEFIPEGYDVGVSLYSIHHNEALFPDSYTFKPERWMPGECGSLEALERARHAFNPFSLGARACAGRNMAYMELSDTLARTIWHLDFRRAEGFLGSIGAGVEGARDGRDKVMEFQMEDYLTVHHKGPFLQFRARKDVDHELFEK</sequence>
<evidence type="ECO:0000256" key="3">
    <source>
        <dbReference type="ARBA" id="ARBA00023004"/>
    </source>
</evidence>
<dbReference type="PANTHER" id="PTHR24305">
    <property type="entry name" value="CYTOCHROME P450"/>
    <property type="match status" value="1"/>
</dbReference>
<dbReference type="InterPro" id="IPR036396">
    <property type="entry name" value="Cyt_P450_sf"/>
</dbReference>
<dbReference type="PRINTS" id="PR00463">
    <property type="entry name" value="EP450I"/>
</dbReference>
<keyword evidence="7" id="KW-1185">Reference proteome</keyword>
<evidence type="ECO:0000256" key="4">
    <source>
        <dbReference type="RuleBase" id="RU000461"/>
    </source>
</evidence>
<keyword evidence="4" id="KW-0503">Monooxygenase</keyword>
<dbReference type="InterPro" id="IPR017972">
    <property type="entry name" value="Cyt_P450_CS"/>
</dbReference>
<name>A0ABR4A7I5_9LECA</name>
<dbReference type="Pfam" id="PF00067">
    <property type="entry name" value="p450"/>
    <property type="match status" value="1"/>
</dbReference>
<evidence type="ECO:0008006" key="8">
    <source>
        <dbReference type="Google" id="ProtNLM"/>
    </source>
</evidence>
<dbReference type="PANTHER" id="PTHR24305:SF226">
    <property type="entry name" value="CYTOCHROME P450 MONOOXYGENASE"/>
    <property type="match status" value="1"/>
</dbReference>
<protein>
    <recommendedName>
        <fullName evidence="8">Cytochrome P450</fullName>
    </recommendedName>
</protein>
<gene>
    <name evidence="6" type="ORF">N7G274_005422</name>
</gene>
<dbReference type="PRINTS" id="PR00385">
    <property type="entry name" value="P450"/>
</dbReference>
<dbReference type="InterPro" id="IPR001128">
    <property type="entry name" value="Cyt_P450"/>
</dbReference>
<keyword evidence="4" id="KW-0349">Heme</keyword>
<keyword evidence="5" id="KW-1133">Transmembrane helix</keyword>
<evidence type="ECO:0000256" key="1">
    <source>
        <dbReference type="ARBA" id="ARBA00001971"/>
    </source>
</evidence>
<comment type="caution">
    <text evidence="6">The sequence shown here is derived from an EMBL/GenBank/DDBJ whole genome shotgun (WGS) entry which is preliminary data.</text>
</comment>
<proteinExistence type="inferred from homology"/>